<gene>
    <name evidence="2" type="ORF">DESAM_21810</name>
</gene>
<dbReference type="KEGG" id="dhy:DESAM_21810"/>
<dbReference type="PANTHER" id="PTHR40055:SF1">
    <property type="entry name" value="TRANSCRIPTIONAL REGULATOR YGIV-RELATED"/>
    <property type="match status" value="1"/>
</dbReference>
<dbReference type="AlphaFoldDB" id="L0RCY6"/>
<dbReference type="STRING" id="1121451.DESAM_21810"/>
<dbReference type="Pfam" id="PF06445">
    <property type="entry name" value="GyrI-like"/>
    <property type="match status" value="1"/>
</dbReference>
<evidence type="ECO:0000313" key="3">
    <source>
        <dbReference type="Proteomes" id="UP000010808"/>
    </source>
</evidence>
<sequence length="153" mass="17252">MDVKIWTLDPAKLAYVEHVGPYSEVSKAWEKLCAWAGPNGLFNEKTKFYGVYYDDPGEVAPEALRSEACITIENEIAGTPEVKFKDFEGGKYAVATHLGPYEELVGSWTKFYGEWLPQSGMEHADSPCFEQYLNDPRSTKPEHLVTLLLMPVK</sequence>
<dbReference type="HOGENOM" id="CLU_113664_3_0_7"/>
<dbReference type="eggNOG" id="COG3449">
    <property type="taxonomic scope" value="Bacteria"/>
</dbReference>
<dbReference type="PANTHER" id="PTHR40055">
    <property type="entry name" value="TRANSCRIPTIONAL REGULATOR YGIV-RELATED"/>
    <property type="match status" value="1"/>
</dbReference>
<dbReference type="InterPro" id="IPR050908">
    <property type="entry name" value="SmbC-like"/>
</dbReference>
<keyword evidence="3" id="KW-1185">Reference proteome</keyword>
<feature type="domain" description="AraC effector-binding" evidence="1">
    <location>
        <begin position="1"/>
        <end position="153"/>
    </location>
</feature>
<dbReference type="PATRIC" id="fig|1121451.3.peg.2046"/>
<organism evidence="2 3">
    <name type="scientific">Maridesulfovibrio hydrothermalis AM13 = DSM 14728</name>
    <dbReference type="NCBI Taxonomy" id="1121451"/>
    <lineage>
        <taxon>Bacteria</taxon>
        <taxon>Pseudomonadati</taxon>
        <taxon>Thermodesulfobacteriota</taxon>
        <taxon>Desulfovibrionia</taxon>
        <taxon>Desulfovibrionales</taxon>
        <taxon>Desulfovibrionaceae</taxon>
        <taxon>Maridesulfovibrio</taxon>
    </lineage>
</organism>
<dbReference type="InterPro" id="IPR011256">
    <property type="entry name" value="Reg_factor_effector_dom_sf"/>
</dbReference>
<dbReference type="Gene3D" id="3.20.80.10">
    <property type="entry name" value="Regulatory factor, effector binding domain"/>
    <property type="match status" value="1"/>
</dbReference>
<dbReference type="EMBL" id="FO203522">
    <property type="protein sequence ID" value="CCO24087.1"/>
    <property type="molecule type" value="Genomic_DNA"/>
</dbReference>
<dbReference type="SMART" id="SM00871">
    <property type="entry name" value="AraC_E_bind"/>
    <property type="match status" value="1"/>
</dbReference>
<protein>
    <submittedName>
        <fullName evidence="2">Transcription activator effector binding</fullName>
    </submittedName>
</protein>
<name>L0RCY6_9BACT</name>
<proteinExistence type="predicted"/>
<dbReference type="InterPro" id="IPR010499">
    <property type="entry name" value="AraC_E-bd"/>
</dbReference>
<dbReference type="OrthoDB" id="5337216at2"/>
<dbReference type="InterPro" id="IPR029442">
    <property type="entry name" value="GyrI-like"/>
</dbReference>
<dbReference type="SUPFAM" id="SSF55136">
    <property type="entry name" value="Probable bacterial effector-binding domain"/>
    <property type="match status" value="1"/>
</dbReference>
<accession>L0RCY6</accession>
<reference evidence="2 3" key="1">
    <citation type="submission" date="2012-10" db="EMBL/GenBank/DDBJ databases">
        <authorList>
            <person name="Genoscope - CEA"/>
        </authorList>
    </citation>
    <scope>NUCLEOTIDE SEQUENCE [LARGE SCALE GENOMIC DNA]</scope>
    <source>
        <strain evidence="3">AM13 / DSM 14728</strain>
    </source>
</reference>
<dbReference type="RefSeq" id="WP_015336689.1">
    <property type="nucleotide sequence ID" value="NC_020055.1"/>
</dbReference>
<evidence type="ECO:0000313" key="2">
    <source>
        <dbReference type="EMBL" id="CCO24087.1"/>
    </source>
</evidence>
<dbReference type="Proteomes" id="UP000010808">
    <property type="component" value="Chromosome"/>
</dbReference>
<evidence type="ECO:0000259" key="1">
    <source>
        <dbReference type="SMART" id="SM00871"/>
    </source>
</evidence>